<proteinExistence type="predicted"/>
<dbReference type="GO" id="GO:0000270">
    <property type="term" value="P:peptidoglycan metabolic process"/>
    <property type="evidence" value="ECO:0007669"/>
    <property type="project" value="TreeGrafter"/>
</dbReference>
<dbReference type="InterPro" id="IPR003848">
    <property type="entry name" value="DUF218"/>
</dbReference>
<keyword evidence="1" id="KW-0472">Membrane</keyword>
<dbReference type="GO" id="GO:0043164">
    <property type="term" value="P:Gram-negative-bacterium-type cell wall biogenesis"/>
    <property type="evidence" value="ECO:0007669"/>
    <property type="project" value="TreeGrafter"/>
</dbReference>
<feature type="transmembrane region" description="Helical" evidence="1">
    <location>
        <begin position="39"/>
        <end position="59"/>
    </location>
</feature>
<accession>A0A1W1BJ42</accession>
<sequence length="248" mass="27826">MDILFYLKKIVTFFIEPLGFTITFGLVGLYLLHRGKYRVSKLFLTISIGSLLLFSYPPFANLLVTNLEDRYHKYEYTKDIRYIHVLGAGHTTDPSQPLSSQICSAGLKRDIEGIHIYNRSKNSKIIFTGYEGFTDTPASTMNSKLAISLGVKAEDIIQNPKPKDTKEEAIFAKSIVGEEPFALVTSATHMPRAMMIFQSLGMHPVAAPTDFVKSKGYNLLAAPNIDALNRSKRAIHEYMGIAWRNLTN</sequence>
<evidence type="ECO:0000259" key="2">
    <source>
        <dbReference type="Pfam" id="PF02698"/>
    </source>
</evidence>
<evidence type="ECO:0000256" key="1">
    <source>
        <dbReference type="SAM" id="Phobius"/>
    </source>
</evidence>
<gene>
    <name evidence="3" type="ORF">MNB_SV-6-861</name>
</gene>
<name>A0A1W1BJ42_9ZZZZ</name>
<dbReference type="InterPro" id="IPR051599">
    <property type="entry name" value="Cell_Envelope_Assoc"/>
</dbReference>
<dbReference type="CDD" id="cd06259">
    <property type="entry name" value="YdcF-like"/>
    <property type="match status" value="1"/>
</dbReference>
<feature type="transmembrane region" description="Helical" evidence="1">
    <location>
        <begin position="12"/>
        <end position="32"/>
    </location>
</feature>
<dbReference type="PANTHER" id="PTHR30336">
    <property type="entry name" value="INNER MEMBRANE PROTEIN, PROBABLE PERMEASE"/>
    <property type="match status" value="1"/>
</dbReference>
<keyword evidence="1" id="KW-0812">Transmembrane</keyword>
<dbReference type="PANTHER" id="PTHR30336:SF4">
    <property type="entry name" value="ENVELOPE BIOGENESIS FACTOR ELYC"/>
    <property type="match status" value="1"/>
</dbReference>
<dbReference type="EMBL" id="FPHC01000029">
    <property type="protein sequence ID" value="SFV53526.1"/>
    <property type="molecule type" value="Genomic_DNA"/>
</dbReference>
<dbReference type="Pfam" id="PF02698">
    <property type="entry name" value="DUF218"/>
    <property type="match status" value="1"/>
</dbReference>
<feature type="domain" description="DUF218" evidence="2">
    <location>
        <begin position="82"/>
        <end position="240"/>
    </location>
</feature>
<evidence type="ECO:0000313" key="3">
    <source>
        <dbReference type="EMBL" id="SFV53526.1"/>
    </source>
</evidence>
<keyword evidence="1" id="KW-1133">Transmembrane helix</keyword>
<dbReference type="InterPro" id="IPR014729">
    <property type="entry name" value="Rossmann-like_a/b/a_fold"/>
</dbReference>
<dbReference type="Gene3D" id="3.40.50.620">
    <property type="entry name" value="HUPs"/>
    <property type="match status" value="1"/>
</dbReference>
<organism evidence="3">
    <name type="scientific">hydrothermal vent metagenome</name>
    <dbReference type="NCBI Taxonomy" id="652676"/>
    <lineage>
        <taxon>unclassified sequences</taxon>
        <taxon>metagenomes</taxon>
        <taxon>ecological metagenomes</taxon>
    </lineage>
</organism>
<dbReference type="AlphaFoldDB" id="A0A1W1BJ42"/>
<protein>
    <submittedName>
        <fullName evidence="3">Membrane Protein Functionally coupled to the MukBEF Chromosome Partitioning Mechanism</fullName>
    </submittedName>
</protein>
<reference evidence="3" key="1">
    <citation type="submission" date="2016-10" db="EMBL/GenBank/DDBJ databases">
        <authorList>
            <person name="de Groot N.N."/>
        </authorList>
    </citation>
    <scope>NUCLEOTIDE SEQUENCE</scope>
</reference>
<dbReference type="GO" id="GO:0005886">
    <property type="term" value="C:plasma membrane"/>
    <property type="evidence" value="ECO:0007669"/>
    <property type="project" value="TreeGrafter"/>
</dbReference>